<comment type="caution">
    <text evidence="1">The sequence shown here is derived from an EMBL/GenBank/DDBJ whole genome shotgun (WGS) entry which is preliminary data.</text>
</comment>
<evidence type="ECO:0000313" key="2">
    <source>
        <dbReference type="Proteomes" id="UP000028252"/>
    </source>
</evidence>
<dbReference type="AlphaFoldDB" id="A0A081G358"/>
<proteinExistence type="predicted"/>
<dbReference type="EMBL" id="JMQN01000013">
    <property type="protein sequence ID" value="KEA65213.1"/>
    <property type="molecule type" value="Genomic_DNA"/>
</dbReference>
<dbReference type="InterPro" id="IPR029044">
    <property type="entry name" value="Nucleotide-diphossugar_trans"/>
</dbReference>
<dbReference type="RefSeq" id="WP_051692459.1">
    <property type="nucleotide sequence ID" value="NZ_JMQN01000013.1"/>
</dbReference>
<reference evidence="1 2" key="1">
    <citation type="submission" date="2014-04" db="EMBL/GenBank/DDBJ databases">
        <title>Marinobacterium kochiensis sp. nov., isolated from sediment sample collected from Kochi backwaters in Kerala, India.</title>
        <authorList>
            <person name="Singh A."/>
            <person name="Pinnaka A.K."/>
        </authorList>
    </citation>
    <scope>NUCLEOTIDE SEQUENCE [LARGE SCALE GENOMIC DNA]</scope>
    <source>
        <strain evidence="1 2">AK27</strain>
    </source>
</reference>
<dbReference type="eggNOG" id="ENOG502Z7IB">
    <property type="taxonomic scope" value="Bacteria"/>
</dbReference>
<gene>
    <name evidence="1" type="ORF">ADIMK_0915</name>
</gene>
<dbReference type="PATRIC" id="fig|1232683.4.peg.907"/>
<dbReference type="OrthoDB" id="564871at2"/>
<evidence type="ECO:0000313" key="1">
    <source>
        <dbReference type="EMBL" id="KEA65213.1"/>
    </source>
</evidence>
<keyword evidence="2" id="KW-1185">Reference proteome</keyword>
<sequence length="257" mass="29894">MVESTDNAGQVNVRGGDPVVNVVCLKWGTKYPAEYVNRLYRMVSRHLHRPFRFFCMTENDSGLTQGIETLPLQETGLHGWWYKLSLFRRDFYGLQGDLIYLDLDVVIVDEIDFLVDQPGDFLIIRNWSRNAMWNSSVMRFRIGQYAEIWERFLERQDEIMQTLNGDQEWIYACVPEAGNWPSARVLSYKKSLDSKAWRWAEKLGLGRLGLKVPDSLDTPLPPHASIIIFHGKPDPEDVVDGAYGFWKRASFIRDAWR</sequence>
<evidence type="ECO:0008006" key="3">
    <source>
        <dbReference type="Google" id="ProtNLM"/>
    </source>
</evidence>
<name>A0A081G358_9GAMM</name>
<dbReference type="STRING" id="1232683.ADIMK_0915"/>
<organism evidence="1 2">
    <name type="scientific">Marinobacterium lacunae</name>
    <dbReference type="NCBI Taxonomy" id="1232683"/>
    <lineage>
        <taxon>Bacteria</taxon>
        <taxon>Pseudomonadati</taxon>
        <taxon>Pseudomonadota</taxon>
        <taxon>Gammaproteobacteria</taxon>
        <taxon>Oceanospirillales</taxon>
        <taxon>Oceanospirillaceae</taxon>
        <taxon>Marinobacterium</taxon>
    </lineage>
</organism>
<dbReference type="Gene3D" id="3.90.550.10">
    <property type="entry name" value="Spore Coat Polysaccharide Biosynthesis Protein SpsA, Chain A"/>
    <property type="match status" value="1"/>
</dbReference>
<protein>
    <recommendedName>
        <fullName evidence="3">Glycosyltransferase</fullName>
    </recommendedName>
</protein>
<accession>A0A081G358</accession>
<dbReference type="SUPFAM" id="SSF53448">
    <property type="entry name" value="Nucleotide-diphospho-sugar transferases"/>
    <property type="match status" value="1"/>
</dbReference>
<dbReference type="Proteomes" id="UP000028252">
    <property type="component" value="Unassembled WGS sequence"/>
</dbReference>